<evidence type="ECO:0000313" key="10">
    <source>
        <dbReference type="Proteomes" id="UP000494115"/>
    </source>
</evidence>
<dbReference type="InterPro" id="IPR036627">
    <property type="entry name" value="CobW-likC_sf"/>
</dbReference>
<feature type="domain" description="CobW C-terminal" evidence="8">
    <location>
        <begin position="234"/>
        <end position="357"/>
    </location>
</feature>
<dbReference type="SUPFAM" id="SSF90002">
    <property type="entry name" value="Hypothetical protein YjiA, C-terminal domain"/>
    <property type="match status" value="1"/>
</dbReference>
<keyword evidence="3" id="KW-0143">Chaperone</keyword>
<gene>
    <name evidence="9" type="primary">yciC</name>
    <name evidence="9" type="ORF">LMG28138_00654</name>
</gene>
<dbReference type="GO" id="GO:0000166">
    <property type="term" value="F:nucleotide binding"/>
    <property type="evidence" value="ECO:0007669"/>
    <property type="project" value="UniProtKB-KW"/>
</dbReference>
<comment type="similarity">
    <text evidence="4">Belongs to the SIMIBI class G3E GTPase family. ZNG1 subfamily.</text>
</comment>
<dbReference type="InterPro" id="IPR027417">
    <property type="entry name" value="P-loop_NTPase"/>
</dbReference>
<comment type="catalytic activity">
    <reaction evidence="6">
        <text>GTP + H2O = GDP + phosphate + H(+)</text>
        <dbReference type="Rhea" id="RHEA:19669"/>
        <dbReference type="ChEBI" id="CHEBI:15377"/>
        <dbReference type="ChEBI" id="CHEBI:15378"/>
        <dbReference type="ChEBI" id="CHEBI:37565"/>
        <dbReference type="ChEBI" id="CHEBI:43474"/>
        <dbReference type="ChEBI" id="CHEBI:58189"/>
    </reaction>
    <physiologicalReaction direction="left-to-right" evidence="6">
        <dbReference type="Rhea" id="RHEA:19670"/>
    </physiologicalReaction>
</comment>
<proteinExistence type="inferred from homology"/>
<feature type="region of interest" description="Disordered" evidence="7">
    <location>
        <begin position="370"/>
        <end position="409"/>
    </location>
</feature>
<dbReference type="Gene3D" id="3.40.50.300">
    <property type="entry name" value="P-loop containing nucleotide triphosphate hydrolases"/>
    <property type="match status" value="2"/>
</dbReference>
<evidence type="ECO:0000256" key="2">
    <source>
        <dbReference type="ARBA" id="ARBA00022801"/>
    </source>
</evidence>
<dbReference type="PANTHER" id="PTHR43603">
    <property type="entry name" value="COBW DOMAIN-CONTAINING PROTEIN DDB_G0274527"/>
    <property type="match status" value="1"/>
</dbReference>
<evidence type="ECO:0000313" key="9">
    <source>
        <dbReference type="EMBL" id="CAB3778855.1"/>
    </source>
</evidence>
<keyword evidence="1" id="KW-0547">Nucleotide-binding</keyword>
<organism evidence="9 10">
    <name type="scientific">Pararobbsia alpina</name>
    <dbReference type="NCBI Taxonomy" id="621374"/>
    <lineage>
        <taxon>Bacteria</taxon>
        <taxon>Pseudomonadati</taxon>
        <taxon>Pseudomonadota</taxon>
        <taxon>Betaproteobacteria</taxon>
        <taxon>Burkholderiales</taxon>
        <taxon>Burkholderiaceae</taxon>
        <taxon>Pararobbsia</taxon>
    </lineage>
</organism>
<evidence type="ECO:0000259" key="8">
    <source>
        <dbReference type="SMART" id="SM00833"/>
    </source>
</evidence>
<sequence>MTVHPLPVTVVSGLARAGKAALLDHLLANAGTRRLAVIRENTGDLRAEVVRIAEVGNVDAIVVESPASAEPLSIAESLVLEDDEGQTLETLITIDTMATVIDAAHFLDELLSAEGLAERGLVPDEDDRTVGELSIEQVEFCDVLVIDQTRPVEEAMLARLQQVLAKINPRAVQLVARAGDVPIEALVGAGRFDFEATASAAGWLGALGQSDATGSAIDPTDGPGKSLDGRSSGVAPFVYRARRPFHPERLFALLHQEWAGVLRSKGLFWIATRNDMAGTLSQVGGTCRHGPAGFWWAAQPADEWPEDEAFKAEIAHDWFASPDAEGRETVGDRRQELVMIGMDLDHDAWQRRLDACLLSDSEFALGKEGWRQFDDPFPQWDDDHEHGEEDEDERTAAGAGNAPHDHGHR</sequence>
<dbReference type="Gene3D" id="3.30.1220.10">
    <property type="entry name" value="CobW-like, C-terminal domain"/>
    <property type="match status" value="1"/>
</dbReference>
<evidence type="ECO:0000256" key="7">
    <source>
        <dbReference type="SAM" id="MobiDB-lite"/>
    </source>
</evidence>
<dbReference type="RefSeq" id="WP_175103199.1">
    <property type="nucleotide sequence ID" value="NZ_CADIKM010000002.1"/>
</dbReference>
<evidence type="ECO:0000256" key="4">
    <source>
        <dbReference type="ARBA" id="ARBA00034320"/>
    </source>
</evidence>
<dbReference type="Pfam" id="PF02492">
    <property type="entry name" value="cobW"/>
    <property type="match status" value="1"/>
</dbReference>
<evidence type="ECO:0000256" key="1">
    <source>
        <dbReference type="ARBA" id="ARBA00022741"/>
    </source>
</evidence>
<dbReference type="InterPro" id="IPR051927">
    <property type="entry name" value="Zn_Chap_cDPG_Synth"/>
</dbReference>
<name>A0A6S7AVV5_9BURK</name>
<dbReference type="SUPFAM" id="SSF52540">
    <property type="entry name" value="P-loop containing nucleoside triphosphate hydrolases"/>
    <property type="match status" value="1"/>
</dbReference>
<reference evidence="9 10" key="1">
    <citation type="submission" date="2020-04" db="EMBL/GenBank/DDBJ databases">
        <authorList>
            <person name="De Canck E."/>
        </authorList>
    </citation>
    <scope>NUCLEOTIDE SEQUENCE [LARGE SCALE GENOMIC DNA]</scope>
    <source>
        <strain evidence="9 10">LMG 28138</strain>
    </source>
</reference>
<dbReference type="InterPro" id="IPR011629">
    <property type="entry name" value="CobW-like_C"/>
</dbReference>
<dbReference type="AlphaFoldDB" id="A0A6S7AVV5"/>
<dbReference type="EMBL" id="CADIKM010000002">
    <property type="protein sequence ID" value="CAB3778855.1"/>
    <property type="molecule type" value="Genomic_DNA"/>
</dbReference>
<keyword evidence="2" id="KW-0378">Hydrolase</keyword>
<dbReference type="PANTHER" id="PTHR43603:SF1">
    <property type="entry name" value="ZINC-REGULATED GTPASE METALLOPROTEIN ACTIVATOR 1"/>
    <property type="match status" value="1"/>
</dbReference>
<keyword evidence="10" id="KW-1185">Reference proteome</keyword>
<comment type="function">
    <text evidence="5">Zinc chaperone that directly transfers zinc cofactor to target proteins, thereby activating them. Zinc is transferred from the CXCC motif in the GTPase domain to the zinc binding site in target proteins in a process requiring GTP hydrolysis.</text>
</comment>
<evidence type="ECO:0000256" key="6">
    <source>
        <dbReference type="ARBA" id="ARBA00049117"/>
    </source>
</evidence>
<evidence type="ECO:0000256" key="3">
    <source>
        <dbReference type="ARBA" id="ARBA00023186"/>
    </source>
</evidence>
<dbReference type="Proteomes" id="UP000494115">
    <property type="component" value="Unassembled WGS sequence"/>
</dbReference>
<evidence type="ECO:0000256" key="5">
    <source>
        <dbReference type="ARBA" id="ARBA00045658"/>
    </source>
</evidence>
<dbReference type="SMART" id="SM00833">
    <property type="entry name" value="CobW_C"/>
    <property type="match status" value="1"/>
</dbReference>
<dbReference type="GO" id="GO:0016787">
    <property type="term" value="F:hydrolase activity"/>
    <property type="evidence" value="ECO:0007669"/>
    <property type="project" value="UniProtKB-KW"/>
</dbReference>
<protein>
    <submittedName>
        <fullName evidence="9">Metal chaperone YciC</fullName>
    </submittedName>
</protein>
<accession>A0A6S7AVV5</accession>
<dbReference type="Pfam" id="PF07683">
    <property type="entry name" value="CobW_C"/>
    <property type="match status" value="1"/>
</dbReference>
<dbReference type="InterPro" id="IPR003495">
    <property type="entry name" value="CobW/HypB/UreG_nucleotide-bd"/>
</dbReference>